<evidence type="ECO:0000313" key="3">
    <source>
        <dbReference type="Proteomes" id="UP000287188"/>
    </source>
</evidence>
<proteinExistence type="predicted"/>
<dbReference type="AlphaFoldDB" id="A0A402AEW9"/>
<keyword evidence="3" id="KW-1185">Reference proteome</keyword>
<reference evidence="3" key="1">
    <citation type="submission" date="2018-12" db="EMBL/GenBank/DDBJ databases">
        <title>Tengunoibacter tsumagoiensis gen. nov., sp. nov., Dictyobacter kobayashii sp. nov., D. alpinus sp. nov., and D. joshuensis sp. nov. and description of Dictyobacteraceae fam. nov. within the order Ktedonobacterales isolated from Tengu-no-mugimeshi.</title>
        <authorList>
            <person name="Wang C.M."/>
            <person name="Zheng Y."/>
            <person name="Sakai Y."/>
            <person name="Toyoda A."/>
            <person name="Minakuchi Y."/>
            <person name="Abe K."/>
            <person name="Yokota A."/>
            <person name="Yabe S."/>
        </authorList>
    </citation>
    <scope>NUCLEOTIDE SEQUENCE [LARGE SCALE GENOMIC DNA]</scope>
    <source>
        <strain evidence="3">Uno11</strain>
    </source>
</reference>
<organism evidence="2 3">
    <name type="scientific">Dictyobacter kobayashii</name>
    <dbReference type="NCBI Taxonomy" id="2014872"/>
    <lineage>
        <taxon>Bacteria</taxon>
        <taxon>Bacillati</taxon>
        <taxon>Chloroflexota</taxon>
        <taxon>Ktedonobacteria</taxon>
        <taxon>Ktedonobacterales</taxon>
        <taxon>Dictyobacteraceae</taxon>
        <taxon>Dictyobacter</taxon>
    </lineage>
</organism>
<evidence type="ECO:0000313" key="2">
    <source>
        <dbReference type="EMBL" id="GCE17660.1"/>
    </source>
</evidence>
<dbReference type="Proteomes" id="UP000287188">
    <property type="component" value="Unassembled WGS sequence"/>
</dbReference>
<sequence length="158" mass="18029">MTAYVALPQIKKQDFNFDELAPVERNIARVIAEQDNLTLAISKVDLSQSGAIYAINSLTGLLGQKAEERQKLEAEKYKIIDQQKHLQSIAQKLDEFKNKCLEISKNLSEEPDYKTKREVIEFLGLRVTVWPHKSDPRYKFELAPPSIVSNKPWPGESS</sequence>
<comment type="caution">
    <text evidence="2">The sequence shown here is derived from an EMBL/GenBank/DDBJ whole genome shotgun (WGS) entry which is preliminary data.</text>
</comment>
<dbReference type="EMBL" id="BIFS01000001">
    <property type="protein sequence ID" value="GCE17660.1"/>
    <property type="molecule type" value="Genomic_DNA"/>
</dbReference>
<gene>
    <name evidence="2" type="ORF">KDK_14600</name>
</gene>
<keyword evidence="1" id="KW-0175">Coiled coil</keyword>
<accession>A0A402AEW9</accession>
<dbReference type="RefSeq" id="WP_126549312.1">
    <property type="nucleotide sequence ID" value="NZ_BIFS01000001.1"/>
</dbReference>
<feature type="coiled-coil region" evidence="1">
    <location>
        <begin position="55"/>
        <end position="106"/>
    </location>
</feature>
<name>A0A402AEW9_9CHLR</name>
<protein>
    <submittedName>
        <fullName evidence="2">Uncharacterized protein</fullName>
    </submittedName>
</protein>
<evidence type="ECO:0000256" key="1">
    <source>
        <dbReference type="SAM" id="Coils"/>
    </source>
</evidence>